<dbReference type="HOGENOM" id="CLU_069541_0_0_9"/>
<evidence type="ECO:0000256" key="5">
    <source>
        <dbReference type="ARBA" id="ARBA00023004"/>
    </source>
</evidence>
<comment type="function">
    <text evidence="1">Ferredoxins are iron-sulfur proteins that transfer electrons in a wide variety of metabolic reactions.</text>
</comment>
<dbReference type="InterPro" id="IPR017896">
    <property type="entry name" value="4Fe4S_Fe-S-bd"/>
</dbReference>
<accession>W0E900</accession>
<gene>
    <name evidence="8" type="ORF">DESME_02245</name>
</gene>
<dbReference type="InterPro" id="IPR017900">
    <property type="entry name" value="4Fe4S_Fe_S_CS"/>
</dbReference>
<dbReference type="Gene3D" id="3.40.50.360">
    <property type="match status" value="1"/>
</dbReference>
<dbReference type="SUPFAM" id="SSF52218">
    <property type="entry name" value="Flavoproteins"/>
    <property type="match status" value="1"/>
</dbReference>
<dbReference type="InterPro" id="IPR050157">
    <property type="entry name" value="PSI_iron-sulfur_center"/>
</dbReference>
<dbReference type="KEGG" id="dmt:DESME_02245"/>
<evidence type="ECO:0000256" key="1">
    <source>
        <dbReference type="ARBA" id="ARBA00003532"/>
    </source>
</evidence>
<dbReference type="PANTHER" id="PTHR24960">
    <property type="entry name" value="PHOTOSYSTEM I IRON-SULFUR CENTER-RELATED"/>
    <property type="match status" value="1"/>
</dbReference>
<evidence type="ECO:0000313" key="8">
    <source>
        <dbReference type="EMBL" id="AHF06013.1"/>
    </source>
</evidence>
<dbReference type="EMBL" id="CP007032">
    <property type="protein sequence ID" value="AHF06013.1"/>
    <property type="molecule type" value="Genomic_DNA"/>
</dbReference>
<protein>
    <recommendedName>
        <fullName evidence="2">Ferredoxin</fullName>
    </recommendedName>
</protein>
<organism evidence="8 9">
    <name type="scientific">Desulfitobacterium metallireducens DSM 15288</name>
    <dbReference type="NCBI Taxonomy" id="871968"/>
    <lineage>
        <taxon>Bacteria</taxon>
        <taxon>Bacillati</taxon>
        <taxon>Bacillota</taxon>
        <taxon>Clostridia</taxon>
        <taxon>Eubacteriales</taxon>
        <taxon>Desulfitobacteriaceae</taxon>
        <taxon>Desulfitobacterium</taxon>
    </lineage>
</organism>
<dbReference type="PANTHER" id="PTHR24960:SF80">
    <property type="entry name" value="FERREDOXIN"/>
    <property type="match status" value="1"/>
</dbReference>
<sequence length="276" mass="30796">MEIKSALVIFFSPTGATRKVVSSFVQGMNIDNIQIVNLNLSKERAKLKLTISSDILIIGLPVYGKRIPKFLYPFLTNIEGNNKPVVLITVYGNISPGWAMEELYVITRRRNLRAIALGKFIGEHSFSVSALPIAKGRPDQADLSEAKMFGKLTGEKLMAAQGIEDAELKLAKPLIVGNMITFLHAIFPQKSGNIFTKLPSINVNLCQMCGICVQSCPKQAIDRNDLSIRRDLCIRCFSCVKNCPSGAREIKFKKKIVVTWFLNKQGRFSKKPEYIL</sequence>
<keyword evidence="9" id="KW-1185">Reference proteome</keyword>
<keyword evidence="3" id="KW-0004">4Fe-4S</keyword>
<dbReference type="PROSITE" id="PS00198">
    <property type="entry name" value="4FE4S_FER_1"/>
    <property type="match status" value="2"/>
</dbReference>
<evidence type="ECO:0000313" key="9">
    <source>
        <dbReference type="Proteomes" id="UP000010847"/>
    </source>
</evidence>
<name>W0E900_9FIRM</name>
<dbReference type="InterPro" id="IPR029039">
    <property type="entry name" value="Flavoprotein-like_sf"/>
</dbReference>
<dbReference type="eggNOG" id="COG2768">
    <property type="taxonomic scope" value="Bacteria"/>
</dbReference>
<dbReference type="Pfam" id="PF13237">
    <property type="entry name" value="Fer4_10"/>
    <property type="match status" value="1"/>
</dbReference>
<dbReference type="Proteomes" id="UP000010847">
    <property type="component" value="Chromosome"/>
</dbReference>
<dbReference type="PROSITE" id="PS51379">
    <property type="entry name" value="4FE4S_FER_2"/>
    <property type="match status" value="2"/>
</dbReference>
<dbReference type="NCBIfam" id="NF038196">
    <property type="entry name" value="ferrodoxin_EFR1"/>
    <property type="match status" value="1"/>
</dbReference>
<evidence type="ECO:0000259" key="7">
    <source>
        <dbReference type="PROSITE" id="PS51379"/>
    </source>
</evidence>
<proteinExistence type="predicted"/>
<keyword evidence="6" id="KW-0411">Iron-sulfur</keyword>
<evidence type="ECO:0000256" key="2">
    <source>
        <dbReference type="ARBA" id="ARBA00013529"/>
    </source>
</evidence>
<feature type="domain" description="4Fe-4S ferredoxin-type" evidence="7">
    <location>
        <begin position="227"/>
        <end position="253"/>
    </location>
</feature>
<feature type="domain" description="4Fe-4S ferredoxin-type" evidence="7">
    <location>
        <begin position="197"/>
        <end position="226"/>
    </location>
</feature>
<evidence type="ECO:0000256" key="3">
    <source>
        <dbReference type="ARBA" id="ARBA00022485"/>
    </source>
</evidence>
<evidence type="ECO:0000256" key="6">
    <source>
        <dbReference type="ARBA" id="ARBA00023014"/>
    </source>
</evidence>
<dbReference type="RefSeq" id="WP_006716469.1">
    <property type="nucleotide sequence ID" value="NZ_CP007032.1"/>
</dbReference>
<reference evidence="8 9" key="1">
    <citation type="submission" date="2013-12" db="EMBL/GenBank/DDBJ databases">
        <authorList>
            <consortium name="DOE Joint Genome Institute"/>
            <person name="Smidt H."/>
            <person name="Huntemann M."/>
            <person name="Han J."/>
            <person name="Chen A."/>
            <person name="Kyrpides N."/>
            <person name="Mavromatis K."/>
            <person name="Markowitz V."/>
            <person name="Palaniappan K."/>
            <person name="Ivanova N."/>
            <person name="Schaumberg A."/>
            <person name="Pati A."/>
            <person name="Liolios K."/>
            <person name="Nordberg H.P."/>
            <person name="Cantor M.N."/>
            <person name="Hua S.X."/>
            <person name="Woyke T."/>
        </authorList>
    </citation>
    <scope>NUCLEOTIDE SEQUENCE [LARGE SCALE GENOMIC DNA]</scope>
    <source>
        <strain evidence="9">DSM 15288</strain>
    </source>
</reference>
<dbReference type="GO" id="GO:0051539">
    <property type="term" value="F:4 iron, 4 sulfur cluster binding"/>
    <property type="evidence" value="ECO:0007669"/>
    <property type="project" value="UniProtKB-KW"/>
</dbReference>
<dbReference type="InterPro" id="IPR047964">
    <property type="entry name" value="EFR1-like"/>
</dbReference>
<dbReference type="SUPFAM" id="SSF54862">
    <property type="entry name" value="4Fe-4S ferredoxins"/>
    <property type="match status" value="1"/>
</dbReference>
<dbReference type="GO" id="GO:0046872">
    <property type="term" value="F:metal ion binding"/>
    <property type="evidence" value="ECO:0007669"/>
    <property type="project" value="UniProtKB-KW"/>
</dbReference>
<dbReference type="Gene3D" id="3.30.70.20">
    <property type="match status" value="1"/>
</dbReference>
<evidence type="ECO:0000256" key="4">
    <source>
        <dbReference type="ARBA" id="ARBA00022723"/>
    </source>
</evidence>
<keyword evidence="5" id="KW-0408">Iron</keyword>
<keyword evidence="4" id="KW-0479">Metal-binding</keyword>
<dbReference type="AlphaFoldDB" id="W0E900"/>
<dbReference type="STRING" id="871968.DESME_02245"/>